<evidence type="ECO:0000313" key="3">
    <source>
        <dbReference type="Proteomes" id="UP001596030"/>
    </source>
</evidence>
<accession>A0ABV9CVS1</accession>
<dbReference type="InterPro" id="IPR010982">
    <property type="entry name" value="Lambda_DNA-bd_dom_sf"/>
</dbReference>
<dbReference type="RefSeq" id="WP_378109645.1">
    <property type="nucleotide sequence ID" value="NZ_JBHSEU010000003.1"/>
</dbReference>
<protein>
    <submittedName>
        <fullName evidence="2">Helix-turn-helix domain-containing protein</fullName>
    </submittedName>
</protein>
<dbReference type="Proteomes" id="UP001596030">
    <property type="component" value="Unassembled WGS sequence"/>
</dbReference>
<dbReference type="InterPro" id="IPR039554">
    <property type="entry name" value="HigA2-like_HTH"/>
</dbReference>
<feature type="domain" description="HigA2-like helix-turn-helix" evidence="1">
    <location>
        <begin position="14"/>
        <end position="86"/>
    </location>
</feature>
<gene>
    <name evidence="2" type="ORF">ACFO0U_01140</name>
</gene>
<name>A0ABV9CVS1_9GAMM</name>
<organism evidence="2 3">
    <name type="scientific">Chromohalobacter sarecensis</name>
    <dbReference type="NCBI Taxonomy" id="245294"/>
    <lineage>
        <taxon>Bacteria</taxon>
        <taxon>Pseudomonadati</taxon>
        <taxon>Pseudomonadota</taxon>
        <taxon>Gammaproteobacteria</taxon>
        <taxon>Oceanospirillales</taxon>
        <taxon>Halomonadaceae</taxon>
        <taxon>Chromohalobacter</taxon>
    </lineage>
</organism>
<dbReference type="Pfam" id="PF13744">
    <property type="entry name" value="HTH_37"/>
    <property type="match status" value="1"/>
</dbReference>
<dbReference type="EMBL" id="JBHSEU010000003">
    <property type="protein sequence ID" value="MFC4537384.1"/>
    <property type="molecule type" value="Genomic_DNA"/>
</dbReference>
<reference evidence="3" key="1">
    <citation type="journal article" date="2019" name="Int. J. Syst. Evol. Microbiol.">
        <title>The Global Catalogue of Microorganisms (GCM) 10K type strain sequencing project: providing services to taxonomists for standard genome sequencing and annotation.</title>
        <authorList>
            <consortium name="The Broad Institute Genomics Platform"/>
            <consortium name="The Broad Institute Genome Sequencing Center for Infectious Disease"/>
            <person name="Wu L."/>
            <person name="Ma J."/>
        </authorList>
    </citation>
    <scope>NUCLEOTIDE SEQUENCE [LARGE SCALE GENOMIC DNA]</scope>
    <source>
        <strain evidence="3">CGMCC 1.12121</strain>
    </source>
</reference>
<dbReference type="Gene3D" id="1.10.260.40">
    <property type="entry name" value="lambda repressor-like DNA-binding domains"/>
    <property type="match status" value="1"/>
</dbReference>
<proteinExistence type="predicted"/>
<evidence type="ECO:0000259" key="1">
    <source>
        <dbReference type="Pfam" id="PF13744"/>
    </source>
</evidence>
<sequence length="100" mass="11195">MANERFSSVWNAIEDTPEQAENMRLRAELMGKIADRVAEWGETQKVAADLLGVTQPRLNDLINGRINRFSLDALVNLSRPALGGHLHFAFEDESKEKAMA</sequence>
<comment type="caution">
    <text evidence="2">The sequence shown here is derived from an EMBL/GenBank/DDBJ whole genome shotgun (WGS) entry which is preliminary data.</text>
</comment>
<keyword evidence="3" id="KW-1185">Reference proteome</keyword>
<dbReference type="SUPFAM" id="SSF47413">
    <property type="entry name" value="lambda repressor-like DNA-binding domains"/>
    <property type="match status" value="1"/>
</dbReference>
<evidence type="ECO:0000313" key="2">
    <source>
        <dbReference type="EMBL" id="MFC4537384.1"/>
    </source>
</evidence>